<dbReference type="PANTHER" id="PTHR37984:SF8">
    <property type="entry name" value="CCHC-TYPE DOMAIN-CONTAINING PROTEIN"/>
    <property type="match status" value="1"/>
</dbReference>
<dbReference type="Pfam" id="PF17917">
    <property type="entry name" value="RT_RNaseH"/>
    <property type="match status" value="1"/>
</dbReference>
<dbReference type="Proteomes" id="UP000675881">
    <property type="component" value="Chromosome 1"/>
</dbReference>
<feature type="domain" description="Reverse transcriptase RNase H-like" evidence="7">
    <location>
        <begin position="1"/>
        <end position="54"/>
    </location>
</feature>
<keyword evidence="4" id="KW-0255">Endonuclease</keyword>
<keyword evidence="2" id="KW-0548">Nucleotidyltransferase</keyword>
<gene>
    <name evidence="8" type="ORF">LSAA_1981</name>
</gene>
<evidence type="ECO:0000256" key="5">
    <source>
        <dbReference type="ARBA" id="ARBA00022801"/>
    </source>
</evidence>
<keyword evidence="6" id="KW-0695">RNA-directed DNA polymerase</keyword>
<keyword evidence="3" id="KW-0540">Nuclease</keyword>
<dbReference type="InterPro" id="IPR041373">
    <property type="entry name" value="RT_RNaseH"/>
</dbReference>
<dbReference type="AlphaFoldDB" id="A0A7R8CFC2"/>
<evidence type="ECO:0000256" key="3">
    <source>
        <dbReference type="ARBA" id="ARBA00022722"/>
    </source>
</evidence>
<name>A0A7R8CFC2_LEPSM</name>
<sequence>MLPVVFELEKLHHYTYGRDLDITTDHKPLVSIVAKPLYLAPRRLQTLLLRTQKYQFTLNYRPGSQIPIADALSRDPLQEGSHDDIVTVNLIHFSPIKLNRIEQLKSATTVDTCMALLKQIKCWLDSKLNLSAEVVPYFSCRDELTVHDGIILIGELVVIPQSLRLDMKQKVHAGHLLHQLMLTSS</sequence>
<dbReference type="InterPro" id="IPR050951">
    <property type="entry name" value="Retrovirus_Pol_polyprotein"/>
</dbReference>
<dbReference type="GO" id="GO:0016787">
    <property type="term" value="F:hydrolase activity"/>
    <property type="evidence" value="ECO:0007669"/>
    <property type="project" value="UniProtKB-KW"/>
</dbReference>
<evidence type="ECO:0000259" key="7">
    <source>
        <dbReference type="Pfam" id="PF17917"/>
    </source>
</evidence>
<evidence type="ECO:0000256" key="1">
    <source>
        <dbReference type="ARBA" id="ARBA00022679"/>
    </source>
</evidence>
<keyword evidence="1" id="KW-0808">Transferase</keyword>
<dbReference type="GO" id="GO:0004519">
    <property type="term" value="F:endonuclease activity"/>
    <property type="evidence" value="ECO:0007669"/>
    <property type="project" value="UniProtKB-KW"/>
</dbReference>
<evidence type="ECO:0000256" key="2">
    <source>
        <dbReference type="ARBA" id="ARBA00022695"/>
    </source>
</evidence>
<reference evidence="8" key="1">
    <citation type="submission" date="2021-02" db="EMBL/GenBank/DDBJ databases">
        <authorList>
            <person name="Bekaert M."/>
        </authorList>
    </citation>
    <scope>NUCLEOTIDE SEQUENCE</scope>
    <source>
        <strain evidence="8">IoA-00</strain>
    </source>
</reference>
<evidence type="ECO:0000313" key="8">
    <source>
        <dbReference type="EMBL" id="CAF2764936.1"/>
    </source>
</evidence>
<organism evidence="8 9">
    <name type="scientific">Lepeophtheirus salmonis</name>
    <name type="common">Salmon louse</name>
    <name type="synonym">Caligus salmonis</name>
    <dbReference type="NCBI Taxonomy" id="72036"/>
    <lineage>
        <taxon>Eukaryota</taxon>
        <taxon>Metazoa</taxon>
        <taxon>Ecdysozoa</taxon>
        <taxon>Arthropoda</taxon>
        <taxon>Crustacea</taxon>
        <taxon>Multicrustacea</taxon>
        <taxon>Hexanauplia</taxon>
        <taxon>Copepoda</taxon>
        <taxon>Siphonostomatoida</taxon>
        <taxon>Caligidae</taxon>
        <taxon>Lepeophtheirus</taxon>
    </lineage>
</organism>
<evidence type="ECO:0000256" key="4">
    <source>
        <dbReference type="ARBA" id="ARBA00022759"/>
    </source>
</evidence>
<evidence type="ECO:0000256" key="6">
    <source>
        <dbReference type="ARBA" id="ARBA00022918"/>
    </source>
</evidence>
<evidence type="ECO:0000313" key="9">
    <source>
        <dbReference type="Proteomes" id="UP000675881"/>
    </source>
</evidence>
<dbReference type="PANTHER" id="PTHR37984">
    <property type="entry name" value="PROTEIN CBG26694"/>
    <property type="match status" value="1"/>
</dbReference>
<dbReference type="GO" id="GO:0003964">
    <property type="term" value="F:RNA-directed DNA polymerase activity"/>
    <property type="evidence" value="ECO:0007669"/>
    <property type="project" value="UniProtKB-KW"/>
</dbReference>
<dbReference type="EMBL" id="HG994580">
    <property type="protein sequence ID" value="CAF2764936.1"/>
    <property type="molecule type" value="Genomic_DNA"/>
</dbReference>
<keyword evidence="9" id="KW-1185">Reference proteome</keyword>
<accession>A0A7R8CFC2</accession>
<keyword evidence="5" id="KW-0378">Hydrolase</keyword>
<protein>
    <submittedName>
        <fullName evidence="8">(salmon louse) hypothetical protein</fullName>
    </submittedName>
</protein>
<proteinExistence type="predicted"/>
<dbReference type="OrthoDB" id="6354630at2759"/>